<dbReference type="InterPro" id="IPR036868">
    <property type="entry name" value="TusA-like_sf"/>
</dbReference>
<dbReference type="SUPFAM" id="SSF75169">
    <property type="entry name" value="DsrEFH-like"/>
    <property type="match status" value="1"/>
</dbReference>
<name>A0ABU3NTJ4_9FIRM</name>
<comment type="similarity">
    <text evidence="1">Belongs to the sulfur carrier protein TusA family.</text>
</comment>
<dbReference type="RefSeq" id="WP_413778707.1">
    <property type="nucleotide sequence ID" value="NZ_JAUOZS010000001.1"/>
</dbReference>
<dbReference type="InterPro" id="IPR027396">
    <property type="entry name" value="DsrEFH-like"/>
</dbReference>
<gene>
    <name evidence="3" type="primary">yedF</name>
    <name evidence="3" type="ORF">Q4T40_02720</name>
</gene>
<sequence>MSSEVDARGLACPQPVIATKKALDAIWDGVVTTIVDNVAAKENVAKFAAANGCGVSIEERDGHYRIRITKGTPPDVYDSKPVSPVCAATVYLITRDTLGHGSEELGAILMKSFLYSLGEIEPLPKSILLINSGVKLAVDGSPVLEYLASFAECGVNVLSCGTCLDYFQLKDRLAVGGVTNMYTILTELSAGKAITL</sequence>
<dbReference type="PANTHER" id="PTHR33279">
    <property type="entry name" value="SULFUR CARRIER PROTEIN YEDF-RELATED"/>
    <property type="match status" value="1"/>
</dbReference>
<dbReference type="PROSITE" id="PS01148">
    <property type="entry name" value="UPF0033"/>
    <property type="match status" value="1"/>
</dbReference>
<reference evidence="3 4" key="1">
    <citation type="submission" date="2023-07" db="EMBL/GenBank/DDBJ databases">
        <title>The novel representative of Negativicutes class, Anaeroselena agilis gen. nov. sp. nov.</title>
        <authorList>
            <person name="Prokofeva M.I."/>
            <person name="Elcheninov A.G."/>
            <person name="Klyukina A."/>
            <person name="Kublanov I.V."/>
            <person name="Frolov E.N."/>
            <person name="Podosokorskaya O.A."/>
        </authorList>
    </citation>
    <scope>NUCLEOTIDE SEQUENCE [LARGE SCALE GENOMIC DNA]</scope>
    <source>
        <strain evidence="3 4">4137-cl</strain>
    </source>
</reference>
<dbReference type="InterPro" id="IPR001455">
    <property type="entry name" value="TusA-like"/>
</dbReference>
<comment type="caution">
    <text evidence="3">The sequence shown here is derived from an EMBL/GenBank/DDBJ whole genome shotgun (WGS) entry which is preliminary data.</text>
</comment>
<dbReference type="SUPFAM" id="SSF64307">
    <property type="entry name" value="SirA-like"/>
    <property type="match status" value="1"/>
</dbReference>
<evidence type="ECO:0000256" key="1">
    <source>
        <dbReference type="ARBA" id="ARBA00008984"/>
    </source>
</evidence>
<dbReference type="PANTHER" id="PTHR33279:SF6">
    <property type="entry name" value="SULFUR CARRIER PROTEIN YEDF-RELATED"/>
    <property type="match status" value="1"/>
</dbReference>
<dbReference type="EMBL" id="JAUOZS010000001">
    <property type="protein sequence ID" value="MDT8900149.1"/>
    <property type="molecule type" value="Genomic_DNA"/>
</dbReference>
<accession>A0ABU3NTJ4</accession>
<protein>
    <submittedName>
        <fullName evidence="3">Sulfurtransferase-like selenium metabolism protein YedF</fullName>
    </submittedName>
</protein>
<proteinExistence type="inferred from homology"/>
<dbReference type="Pfam" id="PF01206">
    <property type="entry name" value="TusA"/>
    <property type="match status" value="1"/>
</dbReference>
<keyword evidence="4" id="KW-1185">Reference proteome</keyword>
<evidence type="ECO:0000259" key="2">
    <source>
        <dbReference type="PROSITE" id="PS01148"/>
    </source>
</evidence>
<dbReference type="CDD" id="cd03421">
    <property type="entry name" value="SirA_like_N"/>
    <property type="match status" value="1"/>
</dbReference>
<organism evidence="3 4">
    <name type="scientific">Anaeroselena agilis</name>
    <dbReference type="NCBI Taxonomy" id="3063788"/>
    <lineage>
        <taxon>Bacteria</taxon>
        <taxon>Bacillati</taxon>
        <taxon>Bacillota</taxon>
        <taxon>Negativicutes</taxon>
        <taxon>Acetonemataceae</taxon>
        <taxon>Anaeroselena</taxon>
    </lineage>
</organism>
<dbReference type="Proteomes" id="UP001254848">
    <property type="component" value="Unassembled WGS sequence"/>
</dbReference>
<feature type="domain" description="UPF0033" evidence="2">
    <location>
        <begin position="5"/>
        <end position="29"/>
    </location>
</feature>
<dbReference type="NCBIfam" id="TIGR03527">
    <property type="entry name" value="selenium_YedF"/>
    <property type="match status" value="1"/>
</dbReference>
<dbReference type="InterPro" id="IPR019870">
    <property type="entry name" value="Se_metab_YedF"/>
</dbReference>
<evidence type="ECO:0000313" key="3">
    <source>
        <dbReference type="EMBL" id="MDT8900149.1"/>
    </source>
</evidence>
<evidence type="ECO:0000313" key="4">
    <source>
        <dbReference type="Proteomes" id="UP001254848"/>
    </source>
</evidence>
<dbReference type="Gene3D" id="3.30.110.40">
    <property type="entry name" value="TusA-like domain"/>
    <property type="match status" value="1"/>
</dbReference>